<organism evidence="1">
    <name type="scientific">Cryptosporidium canis</name>
    <dbReference type="NCBI Taxonomy" id="195482"/>
    <lineage>
        <taxon>Eukaryota</taxon>
        <taxon>Sar</taxon>
        <taxon>Alveolata</taxon>
        <taxon>Apicomplexa</taxon>
        <taxon>Conoidasida</taxon>
        <taxon>Coccidia</taxon>
        <taxon>Eucoccidiorida</taxon>
        <taxon>Eimeriorina</taxon>
        <taxon>Cryptosporidiidae</taxon>
        <taxon>Cryptosporidium</taxon>
    </lineage>
</organism>
<dbReference type="Proteomes" id="UP001067231">
    <property type="component" value="Unassembled WGS sequence"/>
</dbReference>
<dbReference type="EMBL" id="JAPCXC010000073">
    <property type="protein sequence ID" value="KAJ1606643.1"/>
    <property type="molecule type" value="Genomic_DNA"/>
</dbReference>
<protein>
    <submittedName>
        <fullName evidence="1">Uncharacterized protein</fullName>
    </submittedName>
</protein>
<reference evidence="1" key="1">
    <citation type="submission" date="2022-10" db="EMBL/GenBank/DDBJ databases">
        <title>Adaptive evolution leads to modifications in subtelomeric GC content in a zoonotic Cryptosporidium species.</title>
        <authorList>
            <person name="Li J."/>
            <person name="Feng Y."/>
            <person name="Xiao L."/>
        </authorList>
    </citation>
    <scope>NUCLEOTIDE SEQUENCE</scope>
    <source>
        <strain evidence="1">33844</strain>
    </source>
</reference>
<evidence type="ECO:0000313" key="1">
    <source>
        <dbReference type="EMBL" id="KAJ1606643.1"/>
    </source>
</evidence>
<dbReference type="OrthoDB" id="342488at2759"/>
<sequence>MNKFEDGLEHVRTRISRIEDEIYTLSESREGMVQESRNLEDKIGSISVIENILTDLYDELHRVSEFHEANSALIINGFEVELRKIYVNYHSVKLNSLNSLDFLEFGKIYQAYKKSRNNLIIKLKSSSGGDFIYFGALENLIKLLIKSSRSAYFSIFNTESIYRIMQCFIYMDLLIWDPFSSSNDSILPSFSAMINLISSPNEIHLNDDLLVRNELFGRLYSERLMDYMFDIIRLYWTPIYLEETENLIKSMGYFRDYLQLELPPIVSELILGLERSFSSLISEYLPRPDFEYKLALLILNWSVSVLLIRREFHVQHEHFATLNRMVTNSFQNIVRDSQEQSLRELFCCTEFDIGEINKNHEHLSEADSDTIKQIETTGLQSFSPKSIF</sequence>
<name>A0A9D5DF60_9CRYT</name>
<proteinExistence type="predicted"/>
<accession>A0A9D5DF60</accession>
<gene>
    <name evidence="1" type="ORF">OJ253_2649</name>
</gene>
<comment type="caution">
    <text evidence="1">The sequence shown here is derived from an EMBL/GenBank/DDBJ whole genome shotgun (WGS) entry which is preliminary data.</text>
</comment>
<dbReference type="AlphaFoldDB" id="A0A9D5DF60"/>